<keyword evidence="5 10" id="KW-0031">Aminopeptidase</keyword>
<dbReference type="InterPro" id="IPR000787">
    <property type="entry name" value="Peptidase_M29"/>
</dbReference>
<protein>
    <submittedName>
        <fullName evidence="10">Aminopeptidase</fullName>
    </submittedName>
</protein>
<evidence type="ECO:0000256" key="7">
    <source>
        <dbReference type="ARBA" id="ARBA00022723"/>
    </source>
</evidence>
<dbReference type="EMBL" id="JAEAGR010000006">
    <property type="protein sequence ID" value="MBH1940721.1"/>
    <property type="molecule type" value="Genomic_DNA"/>
</dbReference>
<accession>A0A8J7HB58</accession>
<evidence type="ECO:0000256" key="9">
    <source>
        <dbReference type="ARBA" id="ARBA00023049"/>
    </source>
</evidence>
<evidence type="ECO:0000256" key="8">
    <source>
        <dbReference type="ARBA" id="ARBA00022801"/>
    </source>
</evidence>
<dbReference type="GO" id="GO:0008237">
    <property type="term" value="F:metallopeptidase activity"/>
    <property type="evidence" value="ECO:0007669"/>
    <property type="project" value="UniProtKB-KW"/>
</dbReference>
<name>A0A8J7HB58_9FIRM</name>
<comment type="similarity">
    <text evidence="4">Belongs to the peptidase M29 family.</text>
</comment>
<evidence type="ECO:0000256" key="4">
    <source>
        <dbReference type="ARBA" id="ARBA00008236"/>
    </source>
</evidence>
<dbReference type="Pfam" id="PF02073">
    <property type="entry name" value="Peptidase_M29"/>
    <property type="match status" value="1"/>
</dbReference>
<dbReference type="InterPro" id="IPR052170">
    <property type="entry name" value="M29_Exopeptidase"/>
</dbReference>
<dbReference type="RefSeq" id="WP_197660947.1">
    <property type="nucleotide sequence ID" value="NZ_JAEAGR010000006.1"/>
</dbReference>
<proteinExistence type="inferred from homology"/>
<comment type="cofactor">
    <cofactor evidence="3">
        <name>Zn(2+)</name>
        <dbReference type="ChEBI" id="CHEBI:29105"/>
    </cofactor>
</comment>
<keyword evidence="7" id="KW-0479">Metal-binding</keyword>
<evidence type="ECO:0000313" key="11">
    <source>
        <dbReference type="Proteomes" id="UP000623269"/>
    </source>
</evidence>
<dbReference type="GO" id="GO:0004177">
    <property type="term" value="F:aminopeptidase activity"/>
    <property type="evidence" value="ECO:0007669"/>
    <property type="project" value="UniProtKB-KW"/>
</dbReference>
<evidence type="ECO:0000256" key="6">
    <source>
        <dbReference type="ARBA" id="ARBA00022670"/>
    </source>
</evidence>
<comment type="cofactor">
    <cofactor evidence="1">
        <name>Co(2+)</name>
        <dbReference type="ChEBI" id="CHEBI:48828"/>
    </cofactor>
</comment>
<keyword evidence="6" id="KW-0645">Protease</keyword>
<evidence type="ECO:0000256" key="5">
    <source>
        <dbReference type="ARBA" id="ARBA00022438"/>
    </source>
</evidence>
<dbReference type="Proteomes" id="UP000623269">
    <property type="component" value="Unassembled WGS sequence"/>
</dbReference>
<reference evidence="10" key="1">
    <citation type="submission" date="2020-12" db="EMBL/GenBank/DDBJ databases">
        <title>M. sibirica DSM 26468T genome.</title>
        <authorList>
            <person name="Thieme N."/>
            <person name="Rettenmaier R."/>
            <person name="Zverlov V."/>
            <person name="Liebl W."/>
        </authorList>
    </citation>
    <scope>NUCLEOTIDE SEQUENCE</scope>
    <source>
        <strain evidence="10">DSM 26468</strain>
    </source>
</reference>
<evidence type="ECO:0000256" key="3">
    <source>
        <dbReference type="ARBA" id="ARBA00001947"/>
    </source>
</evidence>
<gene>
    <name evidence="10" type="ORF">I5677_07460</name>
</gene>
<dbReference type="PANTHER" id="PTHR34448:SF1">
    <property type="entry name" value="BLL6088 PROTEIN"/>
    <property type="match status" value="1"/>
</dbReference>
<dbReference type="InterPro" id="IPR035097">
    <property type="entry name" value="M29_N-terminal"/>
</dbReference>
<dbReference type="GO" id="GO:0046872">
    <property type="term" value="F:metal ion binding"/>
    <property type="evidence" value="ECO:0007669"/>
    <property type="project" value="UniProtKB-KW"/>
</dbReference>
<keyword evidence="9" id="KW-0482">Metalloprotease</keyword>
<dbReference type="PANTHER" id="PTHR34448">
    <property type="entry name" value="AMINOPEPTIDASE"/>
    <property type="match status" value="1"/>
</dbReference>
<comment type="caution">
    <text evidence="10">The sequence shown here is derived from an EMBL/GenBank/DDBJ whole genome shotgun (WGS) entry which is preliminary data.</text>
</comment>
<evidence type="ECO:0000313" key="10">
    <source>
        <dbReference type="EMBL" id="MBH1940721.1"/>
    </source>
</evidence>
<evidence type="ECO:0000256" key="2">
    <source>
        <dbReference type="ARBA" id="ARBA00001946"/>
    </source>
</evidence>
<comment type="cofactor">
    <cofactor evidence="2">
        <name>Mg(2+)</name>
        <dbReference type="ChEBI" id="CHEBI:18420"/>
    </cofactor>
</comment>
<organism evidence="10 11">
    <name type="scientific">Mobilitalea sibirica</name>
    <dbReference type="NCBI Taxonomy" id="1462919"/>
    <lineage>
        <taxon>Bacteria</taxon>
        <taxon>Bacillati</taxon>
        <taxon>Bacillota</taxon>
        <taxon>Clostridia</taxon>
        <taxon>Lachnospirales</taxon>
        <taxon>Lachnospiraceae</taxon>
        <taxon>Mobilitalea</taxon>
    </lineage>
</organism>
<dbReference type="AlphaFoldDB" id="A0A8J7HB58"/>
<keyword evidence="8" id="KW-0378">Hydrolase</keyword>
<dbReference type="Gene3D" id="3.40.1830.10">
    <property type="entry name" value="Thermophilic metalloprotease (M29)"/>
    <property type="match status" value="1"/>
</dbReference>
<dbReference type="GO" id="GO:0006508">
    <property type="term" value="P:proteolysis"/>
    <property type="evidence" value="ECO:0007669"/>
    <property type="project" value="UniProtKB-KW"/>
</dbReference>
<sequence>MDERVKVLANNLVNYSMQVKKGDKVYVHYIGKSTQDLARQLVKEVYKAGGVPFVHYTEPSLLREVLLDCTEEQMSLSAKIDAAEMAQMDCYVAVRGSDNVSENADVPANKMKIYETYYQTPVHHDIRVKKTRWVVLRYPNASMAQLANMSVECFEDFYFRVCNLDYAKMGKAMQNLIKFMDRTDMVRIVGPGTDLSFSIKNIPSVACDGKRNIPDGEVYTAPVRESVNGTLTYNTPAVFQGFTYENISFRFENGKIVEATANDTERINHVLDTDEGARYIGEFAIGVNPYILKPMKDTLFDEKIMGSFHFTPGNCYEEEAPNGNVSAIHWDLVCIQTPEYGGGEIYFDDVLIRKDGRFVVKELECLNPENLI</sequence>
<keyword evidence="11" id="KW-1185">Reference proteome</keyword>
<evidence type="ECO:0000256" key="1">
    <source>
        <dbReference type="ARBA" id="ARBA00001941"/>
    </source>
</evidence>
<dbReference type="SUPFAM" id="SSF144052">
    <property type="entry name" value="Thermophilic metalloprotease-like"/>
    <property type="match status" value="1"/>
</dbReference>